<feature type="signal peptide" evidence="1">
    <location>
        <begin position="1"/>
        <end position="30"/>
    </location>
</feature>
<feature type="chain" id="PRO_5016884468" evidence="1">
    <location>
        <begin position="31"/>
        <end position="419"/>
    </location>
</feature>
<gene>
    <name evidence="2" type="ORF">DEU51_11593</name>
</gene>
<evidence type="ECO:0000313" key="2">
    <source>
        <dbReference type="EMBL" id="RDL15831.1"/>
    </source>
</evidence>
<comment type="caution">
    <text evidence="2">The sequence shown here is derived from an EMBL/GenBank/DDBJ whole genome shotgun (WGS) entry which is preliminary data.</text>
</comment>
<dbReference type="AlphaFoldDB" id="A0A370S839"/>
<protein>
    <submittedName>
        <fullName evidence="2">Uncharacterized protein</fullName>
    </submittedName>
</protein>
<evidence type="ECO:0000256" key="1">
    <source>
        <dbReference type="SAM" id="SignalP"/>
    </source>
</evidence>
<keyword evidence="1" id="KW-0732">Signal</keyword>
<name>A0A370S839_PSEJE</name>
<dbReference type="EMBL" id="QRAV01000015">
    <property type="protein sequence ID" value="RDL15831.1"/>
    <property type="molecule type" value="Genomic_DNA"/>
</dbReference>
<dbReference type="RefSeq" id="WP_115147765.1">
    <property type="nucleotide sequence ID" value="NZ_QRAV01000015.1"/>
</dbReference>
<evidence type="ECO:0000313" key="3">
    <source>
        <dbReference type="Proteomes" id="UP000255365"/>
    </source>
</evidence>
<organism evidence="2 3">
    <name type="scientific">Pseudomonas jessenii</name>
    <dbReference type="NCBI Taxonomy" id="77298"/>
    <lineage>
        <taxon>Bacteria</taxon>
        <taxon>Pseudomonadati</taxon>
        <taxon>Pseudomonadota</taxon>
        <taxon>Gammaproteobacteria</taxon>
        <taxon>Pseudomonadales</taxon>
        <taxon>Pseudomonadaceae</taxon>
        <taxon>Pseudomonas</taxon>
    </lineage>
</organism>
<accession>A0A370S839</accession>
<dbReference type="Proteomes" id="UP000255365">
    <property type="component" value="Unassembled WGS sequence"/>
</dbReference>
<sequence length="419" mass="46184">MKSSHRFNNALKRLVAGITLSASLSLPAQALTQNIDASFRPDAANPQMNKFRNDTPISGVCEGHIPAQCKALNIFTIRDAAFRATSIGPILPGADLRNAAMFKVPSQWRPLAVTHQITGEVETVEVRIAGIGHKWDLPRPPGVSAWTLPGPPQIDWSRRWLDGVAPCVGTKYIAAGNSFALFFWLVPENAGACGLAPGTEIPRFSYSHLEYAYELRTPNPLTMSTGNYTGSITYTMGPGQDFDFGDVMIPDDNLYTFNFNLSVQHTLKVEVPPGGQRVELLPQGGWQAWLNQGRKPTRLFRDQTFNLSASSRFKMNLECQYPSGNNCALWEPNAGHVVPLEVSVTLPSGLTDASNQPVNRRPLRRDGVGTELFQPGIYVDRKPGTLHFEVPRDDVDEMIKQGTARHYSGNVTVIWDSQV</sequence>
<reference evidence="2 3" key="1">
    <citation type="submission" date="2018-07" db="EMBL/GenBank/DDBJ databases">
        <title>Genome sequencing of rice bacterial endophytes.</title>
        <authorList>
            <person name="Venturi V."/>
        </authorList>
    </citation>
    <scope>NUCLEOTIDE SEQUENCE [LARGE SCALE GENOMIC DNA]</scope>
    <source>
        <strain evidence="2 3">E2333</strain>
    </source>
</reference>
<proteinExistence type="predicted"/>